<organism evidence="4 5">
    <name type="scientific">Pseudolabrys taiwanensis</name>
    <dbReference type="NCBI Taxonomy" id="331696"/>
    <lineage>
        <taxon>Bacteria</taxon>
        <taxon>Pseudomonadati</taxon>
        <taxon>Pseudomonadota</taxon>
        <taxon>Alphaproteobacteria</taxon>
        <taxon>Hyphomicrobiales</taxon>
        <taxon>Xanthobacteraceae</taxon>
        <taxon>Pseudolabrys</taxon>
    </lineage>
</organism>
<dbReference type="InterPro" id="IPR020904">
    <property type="entry name" value="Sc_DH/Rdtase_CS"/>
</dbReference>
<dbReference type="PANTHER" id="PTHR42760:SF133">
    <property type="entry name" value="3-OXOACYL-[ACYL-CARRIER-PROTEIN] REDUCTASE"/>
    <property type="match status" value="1"/>
</dbReference>
<dbReference type="InterPro" id="IPR002347">
    <property type="entry name" value="SDR_fam"/>
</dbReference>
<keyword evidence="5" id="KW-1185">Reference proteome</keyword>
<dbReference type="InterPro" id="IPR057326">
    <property type="entry name" value="KR_dom"/>
</dbReference>
<dbReference type="EMBL" id="CP031417">
    <property type="protein sequence ID" value="AXK82981.1"/>
    <property type="molecule type" value="Genomic_DNA"/>
</dbReference>
<protein>
    <submittedName>
        <fullName evidence="4">Short chain dehydrogenase</fullName>
    </submittedName>
</protein>
<dbReference type="FunFam" id="3.40.50.720:FF:000084">
    <property type="entry name" value="Short-chain dehydrogenase reductase"/>
    <property type="match status" value="1"/>
</dbReference>
<evidence type="ECO:0000313" key="4">
    <source>
        <dbReference type="EMBL" id="AXK82981.1"/>
    </source>
</evidence>
<dbReference type="AlphaFoldDB" id="A0A346A1D4"/>
<dbReference type="Proteomes" id="UP000254889">
    <property type="component" value="Chromosome"/>
</dbReference>
<dbReference type="NCBIfam" id="NF004778">
    <property type="entry name" value="PRK06124.1"/>
    <property type="match status" value="1"/>
</dbReference>
<dbReference type="SUPFAM" id="SSF51735">
    <property type="entry name" value="NAD(P)-binding Rossmann-fold domains"/>
    <property type="match status" value="1"/>
</dbReference>
<name>A0A346A1D4_9HYPH</name>
<dbReference type="SMART" id="SM00822">
    <property type="entry name" value="PKS_KR"/>
    <property type="match status" value="1"/>
</dbReference>
<keyword evidence="2" id="KW-0560">Oxidoreductase</keyword>
<dbReference type="InterPro" id="IPR036291">
    <property type="entry name" value="NAD(P)-bd_dom_sf"/>
</dbReference>
<evidence type="ECO:0000256" key="2">
    <source>
        <dbReference type="ARBA" id="ARBA00023002"/>
    </source>
</evidence>
<evidence type="ECO:0000259" key="3">
    <source>
        <dbReference type="SMART" id="SM00822"/>
    </source>
</evidence>
<evidence type="ECO:0000313" key="5">
    <source>
        <dbReference type="Proteomes" id="UP000254889"/>
    </source>
</evidence>
<accession>A0A346A1D4</accession>
<dbReference type="PROSITE" id="PS00061">
    <property type="entry name" value="ADH_SHORT"/>
    <property type="match status" value="1"/>
</dbReference>
<dbReference type="PANTHER" id="PTHR42760">
    <property type="entry name" value="SHORT-CHAIN DEHYDROGENASES/REDUCTASES FAMILY MEMBER"/>
    <property type="match status" value="1"/>
</dbReference>
<gene>
    <name evidence="4" type="ORF">DW352_22125</name>
</gene>
<dbReference type="PRINTS" id="PR00080">
    <property type="entry name" value="SDRFAMILY"/>
</dbReference>
<comment type="similarity">
    <text evidence="1">Belongs to the short-chain dehydrogenases/reductases (SDR) family.</text>
</comment>
<feature type="domain" description="Ketoreductase" evidence="3">
    <location>
        <begin position="14"/>
        <end position="193"/>
    </location>
</feature>
<evidence type="ECO:0000256" key="1">
    <source>
        <dbReference type="ARBA" id="ARBA00006484"/>
    </source>
</evidence>
<dbReference type="PRINTS" id="PR00081">
    <property type="entry name" value="GDHRDH"/>
</dbReference>
<dbReference type="KEGG" id="ptaw:DW352_22125"/>
<reference evidence="4 5" key="1">
    <citation type="submission" date="2018-07" db="EMBL/GenBank/DDBJ databases">
        <authorList>
            <person name="Quirk P.G."/>
            <person name="Krulwich T.A."/>
        </authorList>
    </citation>
    <scope>NUCLEOTIDE SEQUENCE [LARGE SCALE GENOMIC DNA]</scope>
    <source>
        <strain evidence="4 5">CC-BB4</strain>
    </source>
</reference>
<proteinExistence type="inferred from homology"/>
<dbReference type="OrthoDB" id="286404at2"/>
<dbReference type="GO" id="GO:0016616">
    <property type="term" value="F:oxidoreductase activity, acting on the CH-OH group of donors, NAD or NADP as acceptor"/>
    <property type="evidence" value="ECO:0007669"/>
    <property type="project" value="TreeGrafter"/>
</dbReference>
<sequence length="259" mass="26439">MSASTSNPFDLTGRVVLLTGATRGLGFEMARLLARCGGHVVVNGRDSGRAEGAAAAIRGEGGRASAAVFDVTDLDRAAAAIAAVAAAHGRLDGFVNNVGTRNRKGLLDLSLAEIREQIEANLIGAMWLARAAAQVMIPRRHGRIINVTSIAARMAILPDAAYVASKGGLEALTHSLAAEVGPHGITVNAISPGFFATETNLGIVNNAEVGPRLAARTALGRWGQPHEIAGAAAFLCSDAASFVTGQTLVVDGGTTVTAI</sequence>
<dbReference type="Pfam" id="PF13561">
    <property type="entry name" value="adh_short_C2"/>
    <property type="match status" value="1"/>
</dbReference>
<dbReference type="Gene3D" id="3.40.50.720">
    <property type="entry name" value="NAD(P)-binding Rossmann-like Domain"/>
    <property type="match status" value="1"/>
</dbReference>